<organism evidence="1 2">
    <name type="scientific">Actinomadura gamaensis</name>
    <dbReference type="NCBI Taxonomy" id="1763541"/>
    <lineage>
        <taxon>Bacteria</taxon>
        <taxon>Bacillati</taxon>
        <taxon>Actinomycetota</taxon>
        <taxon>Actinomycetes</taxon>
        <taxon>Streptosporangiales</taxon>
        <taxon>Thermomonosporaceae</taxon>
        <taxon>Actinomadura</taxon>
    </lineage>
</organism>
<dbReference type="RefSeq" id="WP_378261991.1">
    <property type="nucleotide sequence ID" value="NZ_JBHSIT010000011.1"/>
</dbReference>
<reference evidence="2" key="1">
    <citation type="journal article" date="2019" name="Int. J. Syst. Evol. Microbiol.">
        <title>The Global Catalogue of Microorganisms (GCM) 10K type strain sequencing project: providing services to taxonomists for standard genome sequencing and annotation.</title>
        <authorList>
            <consortium name="The Broad Institute Genomics Platform"/>
            <consortium name="The Broad Institute Genome Sequencing Center for Infectious Disease"/>
            <person name="Wu L."/>
            <person name="Ma J."/>
        </authorList>
    </citation>
    <scope>NUCLEOTIDE SEQUENCE [LARGE SCALE GENOMIC DNA]</scope>
    <source>
        <strain evidence="2">KLKA75</strain>
    </source>
</reference>
<name>A0ABV9U798_9ACTN</name>
<protein>
    <submittedName>
        <fullName evidence="1">Uncharacterized protein</fullName>
    </submittedName>
</protein>
<evidence type="ECO:0000313" key="2">
    <source>
        <dbReference type="Proteomes" id="UP001595872"/>
    </source>
</evidence>
<gene>
    <name evidence="1" type="ORF">ACFPCY_33550</name>
</gene>
<proteinExistence type="predicted"/>
<accession>A0ABV9U798</accession>
<keyword evidence="2" id="KW-1185">Reference proteome</keyword>
<comment type="caution">
    <text evidence="1">The sequence shown here is derived from an EMBL/GenBank/DDBJ whole genome shotgun (WGS) entry which is preliminary data.</text>
</comment>
<evidence type="ECO:0000313" key="1">
    <source>
        <dbReference type="EMBL" id="MFC4912267.1"/>
    </source>
</evidence>
<sequence>MSGSCSVAAAVMVWREPDGIFLVSDLAGQPLASFYAEDGGWWRIVRANGTEVRVWKPGAGPEEITVRAVRP</sequence>
<dbReference type="EMBL" id="JBHSIT010000011">
    <property type="protein sequence ID" value="MFC4912267.1"/>
    <property type="molecule type" value="Genomic_DNA"/>
</dbReference>
<dbReference type="Proteomes" id="UP001595872">
    <property type="component" value="Unassembled WGS sequence"/>
</dbReference>